<feature type="transmembrane region" description="Helical" evidence="1">
    <location>
        <begin position="105"/>
        <end position="129"/>
    </location>
</feature>
<reference evidence="2" key="1">
    <citation type="submission" date="2021-02" db="EMBL/GenBank/DDBJ databases">
        <authorList>
            <person name="Nowell W R."/>
        </authorList>
    </citation>
    <scope>NUCLEOTIDE SEQUENCE</scope>
</reference>
<gene>
    <name evidence="3" type="ORF">JBS370_LOCUS5838</name>
    <name evidence="2" type="ORF">ZHD862_LOCUS19847</name>
</gene>
<dbReference type="Proteomes" id="UP000663864">
    <property type="component" value="Unassembled WGS sequence"/>
</dbReference>
<evidence type="ECO:0000256" key="1">
    <source>
        <dbReference type="SAM" id="Phobius"/>
    </source>
</evidence>
<evidence type="ECO:0000313" key="4">
    <source>
        <dbReference type="Proteomes" id="UP000663864"/>
    </source>
</evidence>
<feature type="transmembrane region" description="Helical" evidence="1">
    <location>
        <begin position="149"/>
        <end position="170"/>
    </location>
</feature>
<keyword evidence="1" id="KW-0812">Transmembrane</keyword>
<evidence type="ECO:0000313" key="2">
    <source>
        <dbReference type="EMBL" id="CAF1144903.1"/>
    </source>
</evidence>
<proteinExistence type="predicted"/>
<comment type="caution">
    <text evidence="2">The sequence shown here is derived from an EMBL/GenBank/DDBJ whole genome shotgun (WGS) entry which is preliminary data.</text>
</comment>
<keyword evidence="1" id="KW-1133">Transmembrane helix</keyword>
<dbReference type="EMBL" id="CAJOBD010000308">
    <property type="protein sequence ID" value="CAF3641577.1"/>
    <property type="molecule type" value="Genomic_DNA"/>
</dbReference>
<organism evidence="2 4">
    <name type="scientific">Rotaria sordida</name>
    <dbReference type="NCBI Taxonomy" id="392033"/>
    <lineage>
        <taxon>Eukaryota</taxon>
        <taxon>Metazoa</taxon>
        <taxon>Spiralia</taxon>
        <taxon>Gnathifera</taxon>
        <taxon>Rotifera</taxon>
        <taxon>Eurotatoria</taxon>
        <taxon>Bdelloidea</taxon>
        <taxon>Philodinida</taxon>
        <taxon>Philodinidae</taxon>
        <taxon>Rotaria</taxon>
    </lineage>
</organism>
<keyword evidence="1" id="KW-0472">Membrane</keyword>
<dbReference type="AlphaFoldDB" id="A0A814S910"/>
<accession>A0A814S910</accession>
<dbReference type="Proteomes" id="UP000663836">
    <property type="component" value="Unassembled WGS sequence"/>
</dbReference>
<dbReference type="EMBL" id="CAJNOT010001098">
    <property type="protein sequence ID" value="CAF1144903.1"/>
    <property type="molecule type" value="Genomic_DNA"/>
</dbReference>
<evidence type="ECO:0000313" key="3">
    <source>
        <dbReference type="EMBL" id="CAF3641577.1"/>
    </source>
</evidence>
<name>A0A814S910_9BILA</name>
<sequence>MMTNTDPCIPPSTAHAPQFYADFGAPIASNTNENLPPPPAYTAVVIPSTGNTTEHTKLVTNPSTVVNELVNQRFSPTTQRQLNAQQIARITQYINNQEKIVNDKLVVALCISIVGIAVGITLIALYIVYHKDLCGYYHTSTSCVRVYSALIIGCISILVGILRITLFGIAKSKINRAKKIWQEKVAQLQSTSLNGY</sequence>
<protein>
    <submittedName>
        <fullName evidence="2">Uncharacterized protein</fullName>
    </submittedName>
</protein>